<evidence type="ECO:0000256" key="2">
    <source>
        <dbReference type="ARBA" id="ARBA00005582"/>
    </source>
</evidence>
<dbReference type="Pfam" id="PF00293">
    <property type="entry name" value="NUDIX"/>
    <property type="match status" value="1"/>
</dbReference>
<gene>
    <name evidence="7" type="ordered locus">Mmc1_3008</name>
</gene>
<dbReference type="InterPro" id="IPR000086">
    <property type="entry name" value="NUDIX_hydrolase_dom"/>
</dbReference>
<dbReference type="STRING" id="156889.Mmc1_3008"/>
<evidence type="ECO:0000313" key="7">
    <source>
        <dbReference type="EMBL" id="ABK45499.1"/>
    </source>
</evidence>
<dbReference type="PROSITE" id="PS00893">
    <property type="entry name" value="NUDIX_BOX"/>
    <property type="match status" value="1"/>
</dbReference>
<accession>A0LC06</accession>
<dbReference type="HOGENOM" id="CLU_037162_18_5_5"/>
<feature type="domain" description="Nudix hydrolase" evidence="6">
    <location>
        <begin position="1"/>
        <end position="132"/>
    </location>
</feature>
<comment type="cofactor">
    <cofactor evidence="1">
        <name>Mg(2+)</name>
        <dbReference type="ChEBI" id="CHEBI:18420"/>
    </cofactor>
</comment>
<dbReference type="InterPro" id="IPR015797">
    <property type="entry name" value="NUDIX_hydrolase-like_dom_sf"/>
</dbReference>
<dbReference type="RefSeq" id="WP_011714563.1">
    <property type="nucleotide sequence ID" value="NC_008576.1"/>
</dbReference>
<reference evidence="7 8" key="2">
    <citation type="journal article" date="2012" name="Int. J. Syst. Evol. Microbiol.">
        <title>Magnetococcus marinus gen. nov., sp. nov., a marine, magnetotactic bacterium that represents a novel lineage (Magnetococcaceae fam. nov.; Magnetococcales ord. nov.) at the base of the Alphaproteobacteria.</title>
        <authorList>
            <person name="Bazylinski D.A."/>
            <person name="Williams T.J."/>
            <person name="Lefevre C.T."/>
            <person name="Berg R.J."/>
            <person name="Zhang C.L."/>
            <person name="Bowser S.S."/>
            <person name="Dean A.J."/>
            <person name="Beveridge T.J."/>
        </authorList>
    </citation>
    <scope>NUCLEOTIDE SEQUENCE [LARGE SCALE GENOMIC DNA]</scope>
    <source>
        <strain evidence="8">ATCC BAA-1437 / JCM 17883 / MC-1</strain>
    </source>
</reference>
<dbReference type="Gene3D" id="3.90.79.10">
    <property type="entry name" value="Nucleoside Triphosphate Pyrophosphohydrolase"/>
    <property type="match status" value="1"/>
</dbReference>
<reference evidence="8" key="1">
    <citation type="journal article" date="2009" name="Appl. Environ. Microbiol.">
        <title>Complete genome sequence of the chemolithoautotrophic marine magnetotactic coccus strain MC-1.</title>
        <authorList>
            <person name="Schubbe S."/>
            <person name="Williams T.J."/>
            <person name="Xie G."/>
            <person name="Kiss H.E."/>
            <person name="Brettin T.S."/>
            <person name="Martinez D."/>
            <person name="Ross C.A."/>
            <person name="Schuler D."/>
            <person name="Cox B.L."/>
            <person name="Nealson K.H."/>
            <person name="Bazylinski D.A."/>
        </authorList>
    </citation>
    <scope>NUCLEOTIDE SEQUENCE [LARGE SCALE GENOMIC DNA]</scope>
    <source>
        <strain evidence="8">ATCC BAA-1437 / JCM 17883 / MC-1</strain>
    </source>
</reference>
<dbReference type="Proteomes" id="UP000002586">
    <property type="component" value="Chromosome"/>
</dbReference>
<evidence type="ECO:0000256" key="3">
    <source>
        <dbReference type="ARBA" id="ARBA00022723"/>
    </source>
</evidence>
<keyword evidence="5" id="KW-0460">Magnesium</keyword>
<dbReference type="PANTHER" id="PTHR43758">
    <property type="entry name" value="7,8-DIHYDRO-8-OXOGUANINE TRIPHOSPHATASE"/>
    <property type="match status" value="1"/>
</dbReference>
<dbReference type="GO" id="GO:0005737">
    <property type="term" value="C:cytoplasm"/>
    <property type="evidence" value="ECO:0007669"/>
    <property type="project" value="TreeGrafter"/>
</dbReference>
<evidence type="ECO:0000256" key="5">
    <source>
        <dbReference type="ARBA" id="ARBA00022842"/>
    </source>
</evidence>
<dbReference type="OrthoDB" id="8480561at2"/>
<comment type="similarity">
    <text evidence="2">Belongs to the Nudix hydrolase family.</text>
</comment>
<dbReference type="AlphaFoldDB" id="A0LC06"/>
<dbReference type="PROSITE" id="PS51462">
    <property type="entry name" value="NUDIX"/>
    <property type="match status" value="1"/>
</dbReference>
<proteinExistence type="inferred from homology"/>
<dbReference type="KEGG" id="mgm:Mmc1_3008"/>
<dbReference type="EMBL" id="CP000471">
    <property type="protein sequence ID" value="ABK45499.1"/>
    <property type="molecule type" value="Genomic_DNA"/>
</dbReference>
<evidence type="ECO:0000313" key="8">
    <source>
        <dbReference type="Proteomes" id="UP000002586"/>
    </source>
</evidence>
<protein>
    <submittedName>
        <fullName evidence="7">NUDIX hydrolase</fullName>
    </submittedName>
</protein>
<keyword evidence="4 7" id="KW-0378">Hydrolase</keyword>
<keyword evidence="3" id="KW-0479">Metal-binding</keyword>
<evidence type="ECO:0000256" key="4">
    <source>
        <dbReference type="ARBA" id="ARBA00022801"/>
    </source>
</evidence>
<name>A0LC06_MAGMM</name>
<dbReference type="eggNOG" id="COG1051">
    <property type="taxonomic scope" value="Bacteria"/>
</dbReference>
<sequence length="149" mass="16431">MNGNAWIIRPCGLLQRDGAMLWMRYHYNGQERYNLPGGNLEAGEEMGRGLAREFDEEMGLKVTVGALLGSIQTQAAGRDVLHLLFAVTANGEPRLNPAETKALELVWLNLEEATAYPLYPIIPAATLARLFQGQGIEGGHLGLLQQPWF</sequence>
<evidence type="ECO:0000256" key="1">
    <source>
        <dbReference type="ARBA" id="ARBA00001946"/>
    </source>
</evidence>
<dbReference type="InterPro" id="IPR020084">
    <property type="entry name" value="NUDIX_hydrolase_CS"/>
</dbReference>
<dbReference type="GO" id="GO:0016818">
    <property type="term" value="F:hydrolase activity, acting on acid anhydrides, in phosphorus-containing anhydrides"/>
    <property type="evidence" value="ECO:0007669"/>
    <property type="project" value="TreeGrafter"/>
</dbReference>
<dbReference type="SUPFAM" id="SSF55811">
    <property type="entry name" value="Nudix"/>
    <property type="match status" value="1"/>
</dbReference>
<evidence type="ECO:0000259" key="6">
    <source>
        <dbReference type="PROSITE" id="PS51462"/>
    </source>
</evidence>
<dbReference type="PANTHER" id="PTHR43758:SF8">
    <property type="entry name" value="8-OXO-DGTP DIPHOSPHATASE YTKD-RELATED"/>
    <property type="match status" value="1"/>
</dbReference>
<dbReference type="GO" id="GO:0046872">
    <property type="term" value="F:metal ion binding"/>
    <property type="evidence" value="ECO:0007669"/>
    <property type="project" value="UniProtKB-KW"/>
</dbReference>
<organism evidence="7 8">
    <name type="scientific">Magnetococcus marinus (strain ATCC BAA-1437 / JCM 17883 / MC-1)</name>
    <dbReference type="NCBI Taxonomy" id="156889"/>
    <lineage>
        <taxon>Bacteria</taxon>
        <taxon>Pseudomonadati</taxon>
        <taxon>Pseudomonadota</taxon>
        <taxon>Magnetococcia</taxon>
        <taxon>Magnetococcales</taxon>
        <taxon>Magnetococcaceae</taxon>
        <taxon>Magnetococcus</taxon>
    </lineage>
</organism>
<keyword evidence="8" id="KW-1185">Reference proteome</keyword>